<dbReference type="AlphaFoldDB" id="A0A151CJ22"/>
<organism evidence="1 2">
    <name type="scientific">Sulfurovum riftiae</name>
    <dbReference type="NCBI Taxonomy" id="1630136"/>
    <lineage>
        <taxon>Bacteria</taxon>
        <taxon>Pseudomonadati</taxon>
        <taxon>Campylobacterota</taxon>
        <taxon>Epsilonproteobacteria</taxon>
        <taxon>Campylobacterales</taxon>
        <taxon>Sulfurovaceae</taxon>
        <taxon>Sulfurovum</taxon>
    </lineage>
</organism>
<protein>
    <recommendedName>
        <fullName evidence="3">HTH cro/C1-type domain-containing protein</fullName>
    </recommendedName>
</protein>
<dbReference type="GO" id="GO:0003677">
    <property type="term" value="F:DNA binding"/>
    <property type="evidence" value="ECO:0007669"/>
    <property type="project" value="InterPro"/>
</dbReference>
<evidence type="ECO:0000313" key="1">
    <source>
        <dbReference type="EMBL" id="KYJ87526.1"/>
    </source>
</evidence>
<dbReference type="SUPFAM" id="SSF47413">
    <property type="entry name" value="lambda repressor-like DNA-binding domains"/>
    <property type="match status" value="1"/>
</dbReference>
<comment type="caution">
    <text evidence="1">The sequence shown here is derived from an EMBL/GenBank/DDBJ whole genome shotgun (WGS) entry which is preliminary data.</text>
</comment>
<dbReference type="OrthoDB" id="5891495at2"/>
<keyword evidence="2" id="KW-1185">Reference proteome</keyword>
<dbReference type="InterPro" id="IPR010982">
    <property type="entry name" value="Lambda_DNA-bd_dom_sf"/>
</dbReference>
<dbReference type="EMBL" id="LNKT01000001">
    <property type="protein sequence ID" value="KYJ87526.1"/>
    <property type="molecule type" value="Genomic_DNA"/>
</dbReference>
<dbReference type="Proteomes" id="UP000075359">
    <property type="component" value="Unassembled WGS sequence"/>
</dbReference>
<dbReference type="RefSeq" id="WP_067328435.1">
    <property type="nucleotide sequence ID" value="NZ_LNKT01000001.1"/>
</dbReference>
<accession>A0A151CJ22</accession>
<evidence type="ECO:0000313" key="2">
    <source>
        <dbReference type="Proteomes" id="UP000075359"/>
    </source>
</evidence>
<proteinExistence type="predicted"/>
<sequence length="308" mass="35903">MKFSEYLKKCREKSSFTQEQLVQELYLYDTGLFKTIETSTLSKWERGITKPYLSRQVGLIKYFQHKSGKALPCFDEYNAQEAQKLICKTGIQNLLGKSKKLIMRLPSKMIEVDDISITQLRNTEMIDHIIDMHMDIDQGLNSKFADFTSNRFKEFALHPSNSFFVCEHKDRFFGLLFTLRLKPEVFEKIMNIEIREKDLTVDDFASFHEVGCNYAISFFAMNEKAAALLFIRYYAHLIANQKSISEVGVSILMEDSQKLISNMNFHLHREKELDNGTTLQTYRETLANFLAYEKVVKIILDKQECPEG</sequence>
<reference evidence="1 2" key="1">
    <citation type="submission" date="2015-11" db="EMBL/GenBank/DDBJ databases">
        <title>Draft genome of Sulfurovum riftiae 1812E, a member of the Epsilonproteobacteria isolated from the tube of the deep-sea hydrothermal vent tubewom Riftia pachyptila.</title>
        <authorList>
            <person name="Vetriani C."/>
            <person name="Giovannelli D."/>
        </authorList>
    </citation>
    <scope>NUCLEOTIDE SEQUENCE [LARGE SCALE GENOMIC DNA]</scope>
    <source>
        <strain evidence="1 2">1812E</strain>
    </source>
</reference>
<name>A0A151CJ22_9BACT</name>
<evidence type="ECO:0008006" key="3">
    <source>
        <dbReference type="Google" id="ProtNLM"/>
    </source>
</evidence>
<gene>
    <name evidence="1" type="ORF">AS592_10490</name>
</gene>
<dbReference type="Gene3D" id="1.10.260.40">
    <property type="entry name" value="lambda repressor-like DNA-binding domains"/>
    <property type="match status" value="1"/>
</dbReference>